<dbReference type="InterPro" id="IPR001279">
    <property type="entry name" value="Metallo-B-lactamas"/>
</dbReference>
<comment type="caution">
    <text evidence="2">The sequence shown here is derived from an EMBL/GenBank/DDBJ whole genome shotgun (WGS) entry which is preliminary data.</text>
</comment>
<dbReference type="Gene3D" id="3.60.15.10">
    <property type="entry name" value="Ribonuclease Z/Hydroxyacylglutathione hydrolase-like"/>
    <property type="match status" value="1"/>
</dbReference>
<accession>A0AA35T5F9</accession>
<dbReference type="InterPro" id="IPR036866">
    <property type="entry name" value="RibonucZ/Hydroxyglut_hydro"/>
</dbReference>
<dbReference type="CDD" id="cd16279">
    <property type="entry name" value="metallo-hydrolase-like_MBL-fold"/>
    <property type="match status" value="1"/>
</dbReference>
<dbReference type="PANTHER" id="PTHR42663:SF6">
    <property type="entry name" value="HYDROLASE C777.06C-RELATED"/>
    <property type="match status" value="1"/>
</dbReference>
<reference evidence="2" key="1">
    <citation type="submission" date="2023-03" db="EMBL/GenBank/DDBJ databases">
        <authorList>
            <person name="Steffen K."/>
            <person name="Cardenas P."/>
        </authorList>
    </citation>
    <scope>NUCLEOTIDE SEQUENCE</scope>
</reference>
<dbReference type="Pfam" id="PF12706">
    <property type="entry name" value="Lactamase_B_2"/>
    <property type="match status" value="1"/>
</dbReference>
<sequence length="182" mass="20017">MKITFLGTGTSHGVPMIACRCAVCRSEDPKNHRTRPSIVITLDKGKNILVDTSPELRLQVIRCGIDHIDAILFTHAHADHLHGLDDVRAYSEIQGTSIPCYGNPATLDRLSTVFEYAFRLQHLGGGIPQLELVTIDGPFQLFGVEFIPVDLLHGKTEVLGFRIGNFAYATDCNQISPTSMIC</sequence>
<feature type="domain" description="Metallo-beta-lactamase" evidence="1">
    <location>
        <begin position="47"/>
        <end position="177"/>
    </location>
</feature>
<dbReference type="EMBL" id="CASHTH010003194">
    <property type="protein sequence ID" value="CAI8041567.1"/>
    <property type="molecule type" value="Genomic_DNA"/>
</dbReference>
<evidence type="ECO:0000313" key="2">
    <source>
        <dbReference type="EMBL" id="CAI8041567.1"/>
    </source>
</evidence>
<gene>
    <name evidence="2" type="ORF">GBAR_LOCUS23094</name>
</gene>
<dbReference type="PANTHER" id="PTHR42663">
    <property type="entry name" value="HYDROLASE C777.06C-RELATED-RELATED"/>
    <property type="match status" value="1"/>
</dbReference>
<evidence type="ECO:0000259" key="1">
    <source>
        <dbReference type="Pfam" id="PF12706"/>
    </source>
</evidence>
<dbReference type="AlphaFoldDB" id="A0AA35T5F9"/>
<protein>
    <submittedName>
        <fullName evidence="2">Octanoyltransferase</fullName>
    </submittedName>
</protein>
<name>A0AA35T5F9_GEOBA</name>
<dbReference type="SUPFAM" id="SSF56281">
    <property type="entry name" value="Metallo-hydrolase/oxidoreductase"/>
    <property type="match status" value="1"/>
</dbReference>
<organism evidence="2 3">
    <name type="scientific">Geodia barretti</name>
    <name type="common">Barrett's horny sponge</name>
    <dbReference type="NCBI Taxonomy" id="519541"/>
    <lineage>
        <taxon>Eukaryota</taxon>
        <taxon>Metazoa</taxon>
        <taxon>Porifera</taxon>
        <taxon>Demospongiae</taxon>
        <taxon>Heteroscleromorpha</taxon>
        <taxon>Tetractinellida</taxon>
        <taxon>Astrophorina</taxon>
        <taxon>Geodiidae</taxon>
        <taxon>Geodia</taxon>
    </lineage>
</organism>
<proteinExistence type="predicted"/>
<keyword evidence="3" id="KW-1185">Reference proteome</keyword>
<dbReference type="Proteomes" id="UP001174909">
    <property type="component" value="Unassembled WGS sequence"/>
</dbReference>
<evidence type="ECO:0000313" key="3">
    <source>
        <dbReference type="Proteomes" id="UP001174909"/>
    </source>
</evidence>